<gene>
    <name evidence="3" type="ORF">COT62_01735</name>
</gene>
<name>A0A2H0WT78_9BACT</name>
<dbReference type="Pfam" id="PF22772">
    <property type="entry name" value="WsaF_C"/>
    <property type="match status" value="1"/>
</dbReference>
<evidence type="ECO:0000259" key="1">
    <source>
        <dbReference type="Pfam" id="PF21374"/>
    </source>
</evidence>
<feature type="non-terminal residue" evidence="3">
    <location>
        <position position="1"/>
    </location>
</feature>
<organism evidence="3 4">
    <name type="scientific">Candidatus Roizmanbacteria bacterium CG09_land_8_20_14_0_10_41_9</name>
    <dbReference type="NCBI Taxonomy" id="1974850"/>
    <lineage>
        <taxon>Bacteria</taxon>
        <taxon>Candidatus Roizmaniibacteriota</taxon>
    </lineage>
</organism>
<dbReference type="AlphaFoldDB" id="A0A2H0WT78"/>
<sequence>YKFAIRNGKNGFLAESSGDWYRYLKVLVEDEHLRKEIGRQAYRHALATYTPQAQARGTEKVFETIINDWRRRNGVLPEALSISWVIPVPFLGSGGHRNIFRAVKYLTQFGHSCRIYVTPNEDFKTSVEVKKFIDDNFMKLKTDVILGVENITSSDALVATHWSTAYVVDKNRSKAARCFYFIQDYEPYFYPMGYEYLAAENTYRLGFTPITSGPWPARILWKKHRLKAGYFRFPVRTHIYYPRKARRKKQLIFFARPETHVSRRCFPLGIEALRIFKARNPKFEVVLFGSNKIDPVRIGFSHKNLGVLTDQGLAKLYSSSIAGISFSTTNPSLVPFEMMACKCPVVDLDYGDNVVNYGSKRNVTLAEPTPEGVAEAIEKLVESEKLRKKKAENAYKFVKSFPNEEETVRRIEELILREF</sequence>
<dbReference type="EMBL" id="PEZG01000037">
    <property type="protein sequence ID" value="PIS15811.1"/>
    <property type="molecule type" value="Genomic_DNA"/>
</dbReference>
<evidence type="ECO:0008006" key="5">
    <source>
        <dbReference type="Google" id="ProtNLM"/>
    </source>
</evidence>
<dbReference type="Gene3D" id="3.40.50.2000">
    <property type="entry name" value="Glycogen Phosphorylase B"/>
    <property type="match status" value="1"/>
</dbReference>
<dbReference type="InterPro" id="IPR048510">
    <property type="entry name" value="WsaF_N"/>
</dbReference>
<proteinExistence type="predicted"/>
<evidence type="ECO:0000259" key="2">
    <source>
        <dbReference type="Pfam" id="PF22772"/>
    </source>
</evidence>
<accession>A0A2H0WT78</accession>
<protein>
    <recommendedName>
        <fullName evidence="5">Glycosyl transferase family 1 domain-containing protein</fullName>
    </recommendedName>
</protein>
<dbReference type="Pfam" id="PF21374">
    <property type="entry name" value="WsaF_N"/>
    <property type="match status" value="1"/>
</dbReference>
<comment type="caution">
    <text evidence="3">The sequence shown here is derived from an EMBL/GenBank/DDBJ whole genome shotgun (WGS) entry which is preliminary data.</text>
</comment>
<evidence type="ECO:0000313" key="4">
    <source>
        <dbReference type="Proteomes" id="UP000231198"/>
    </source>
</evidence>
<dbReference type="Gene3D" id="3.40.50.11090">
    <property type="match status" value="1"/>
</dbReference>
<dbReference type="PANTHER" id="PTHR12526">
    <property type="entry name" value="GLYCOSYLTRANSFERASE"/>
    <property type="match status" value="1"/>
</dbReference>
<dbReference type="SUPFAM" id="SSF53756">
    <property type="entry name" value="UDP-Glycosyltransferase/glycogen phosphorylase"/>
    <property type="match status" value="2"/>
</dbReference>
<dbReference type="GO" id="GO:0030247">
    <property type="term" value="F:polysaccharide binding"/>
    <property type="evidence" value="ECO:0007669"/>
    <property type="project" value="InterPro"/>
</dbReference>
<feature type="domain" description="WsaF N-terminal" evidence="1">
    <location>
        <begin position="150"/>
        <end position="205"/>
    </location>
</feature>
<dbReference type="Proteomes" id="UP000231198">
    <property type="component" value="Unassembled WGS sequence"/>
</dbReference>
<dbReference type="InterPro" id="IPR055050">
    <property type="entry name" value="WsaF_C"/>
</dbReference>
<reference evidence="4" key="1">
    <citation type="submission" date="2017-09" db="EMBL/GenBank/DDBJ databases">
        <title>Depth-based differentiation of microbial function through sediment-hosted aquifers and enrichment of novel symbionts in the deep terrestrial subsurface.</title>
        <authorList>
            <person name="Probst A.J."/>
            <person name="Ladd B."/>
            <person name="Jarett J.K."/>
            <person name="Geller-Mcgrath D.E."/>
            <person name="Sieber C.M.K."/>
            <person name="Emerson J.B."/>
            <person name="Anantharaman K."/>
            <person name="Thomas B.C."/>
            <person name="Malmstrom R."/>
            <person name="Stieglmeier M."/>
            <person name="Klingl A."/>
            <person name="Woyke T."/>
            <person name="Ryan C.M."/>
            <person name="Banfield J.F."/>
        </authorList>
    </citation>
    <scope>NUCLEOTIDE SEQUENCE [LARGE SCALE GENOMIC DNA]</scope>
</reference>
<feature type="domain" description="WsaF C-terminal" evidence="2">
    <location>
        <begin position="249"/>
        <end position="378"/>
    </location>
</feature>
<evidence type="ECO:0000313" key="3">
    <source>
        <dbReference type="EMBL" id="PIS15811.1"/>
    </source>
</evidence>